<evidence type="ECO:0000313" key="3">
    <source>
        <dbReference type="Proteomes" id="UP000284842"/>
    </source>
</evidence>
<dbReference type="OrthoDB" id="7984201at2759"/>
<dbReference type="Gene3D" id="3.20.20.190">
    <property type="entry name" value="Phosphatidylinositol (PI) phosphodiesterase"/>
    <property type="match status" value="1"/>
</dbReference>
<dbReference type="GO" id="GO:0008081">
    <property type="term" value="F:phosphoric diester hydrolase activity"/>
    <property type="evidence" value="ECO:0007669"/>
    <property type="project" value="InterPro"/>
</dbReference>
<dbReference type="PANTHER" id="PTHR13593">
    <property type="match status" value="1"/>
</dbReference>
<reference evidence="2 3" key="1">
    <citation type="journal article" date="2018" name="Evol. Lett.">
        <title>Horizontal gene cluster transfer increased hallucinogenic mushroom diversity.</title>
        <authorList>
            <person name="Reynolds H.T."/>
            <person name="Vijayakumar V."/>
            <person name="Gluck-Thaler E."/>
            <person name="Korotkin H.B."/>
            <person name="Matheny P.B."/>
            <person name="Slot J.C."/>
        </authorList>
    </citation>
    <scope>NUCLEOTIDE SEQUENCE [LARGE SCALE GENOMIC DNA]</scope>
    <source>
        <strain evidence="2 3">2629</strain>
    </source>
</reference>
<dbReference type="GO" id="GO:0006629">
    <property type="term" value="P:lipid metabolic process"/>
    <property type="evidence" value="ECO:0007669"/>
    <property type="project" value="InterPro"/>
</dbReference>
<dbReference type="InterPro" id="IPR017946">
    <property type="entry name" value="PLC-like_Pdiesterase_TIM-brl"/>
</dbReference>
<name>A0A409YAK2_9AGAR</name>
<dbReference type="STRING" id="181874.A0A409YAK2"/>
<evidence type="ECO:0008006" key="4">
    <source>
        <dbReference type="Google" id="ProtNLM"/>
    </source>
</evidence>
<organism evidence="2 3">
    <name type="scientific">Panaeolus cyanescens</name>
    <dbReference type="NCBI Taxonomy" id="181874"/>
    <lineage>
        <taxon>Eukaryota</taxon>
        <taxon>Fungi</taxon>
        <taxon>Dikarya</taxon>
        <taxon>Basidiomycota</taxon>
        <taxon>Agaricomycotina</taxon>
        <taxon>Agaricomycetes</taxon>
        <taxon>Agaricomycetidae</taxon>
        <taxon>Agaricales</taxon>
        <taxon>Agaricineae</taxon>
        <taxon>Galeropsidaceae</taxon>
        <taxon>Panaeolus</taxon>
    </lineage>
</organism>
<dbReference type="Proteomes" id="UP000284842">
    <property type="component" value="Unassembled WGS sequence"/>
</dbReference>
<proteinExistence type="predicted"/>
<dbReference type="InterPro" id="IPR051057">
    <property type="entry name" value="PI-PLC_domain"/>
</dbReference>
<keyword evidence="3" id="KW-1185">Reference proteome</keyword>
<dbReference type="PROSITE" id="PS50007">
    <property type="entry name" value="PIPLC_X_DOMAIN"/>
    <property type="match status" value="1"/>
</dbReference>
<dbReference type="AlphaFoldDB" id="A0A409YAK2"/>
<comment type="caution">
    <text evidence="2">The sequence shown here is derived from an EMBL/GenBank/DDBJ whole genome shotgun (WGS) entry which is preliminary data.</text>
</comment>
<dbReference type="InParanoid" id="A0A409YAK2"/>
<dbReference type="EMBL" id="NHTK01001338">
    <property type="protein sequence ID" value="PPR00038.1"/>
    <property type="molecule type" value="Genomic_DNA"/>
</dbReference>
<dbReference type="Pfam" id="PF26146">
    <property type="entry name" value="PI-PLC_X"/>
    <property type="match status" value="1"/>
</dbReference>
<dbReference type="SUPFAM" id="SSF51695">
    <property type="entry name" value="PLC-like phosphodiesterases"/>
    <property type="match status" value="1"/>
</dbReference>
<gene>
    <name evidence="2" type="ORF">CVT24_009047</name>
</gene>
<accession>A0A409YAK2</accession>
<evidence type="ECO:0000313" key="2">
    <source>
        <dbReference type="EMBL" id="PPR00038.1"/>
    </source>
</evidence>
<keyword evidence="1" id="KW-0732">Signal</keyword>
<evidence type="ECO:0000256" key="1">
    <source>
        <dbReference type="SAM" id="SignalP"/>
    </source>
</evidence>
<feature type="signal peptide" evidence="1">
    <location>
        <begin position="1"/>
        <end position="17"/>
    </location>
</feature>
<dbReference type="PANTHER" id="PTHR13593:SF140">
    <property type="entry name" value="PLC-LIKE PHOSPHODIESTERASE"/>
    <property type="match status" value="1"/>
</dbReference>
<sequence>MRPSLLALSTFAATVSATGLALTQATTTLKPRATVCNGHAELCDRSFGSVSFVGAHNSYAIGVNNAAVNQGQSVMQQLNDGIRMLQMQAHNENGVIRLCHSLCQGLLDGGSLEDYLKIVKQWMDANPNEVLSLLIVNIDNVPATAYDPIFKSVGLDTMSFAPPSSPIPASGWPTLGSMIDSGKRLVTFLDNAADLTAVPYLIDEFTNIWETEFNVLDPAFDCNVNRTKGDPATQMYLINHFLDTLLFGQPIPFIAKLNDTNAASGPGSLGAHVDTCVADHGRPPNFMLVDFYEFGGGSVFQVAATINGVTYNPSTPIAKPLPTDAVLTTTGGTGGSVTAPTAKTSTGSAPSQFTSFSANQFYAILAALLSIFIGPLTLL</sequence>
<protein>
    <recommendedName>
        <fullName evidence="4">Phosphatidylinositol-specific phospholipase C X domain-containing protein</fullName>
    </recommendedName>
</protein>
<feature type="chain" id="PRO_5019118886" description="Phosphatidylinositol-specific phospholipase C X domain-containing protein" evidence="1">
    <location>
        <begin position="18"/>
        <end position="379"/>
    </location>
</feature>